<protein>
    <submittedName>
        <fullName evidence="2">Uncharacterized protein</fullName>
    </submittedName>
</protein>
<organism evidence="2 3">
    <name type="scientific">Halococcoides cellulosivorans</name>
    <dbReference type="NCBI Taxonomy" id="1679096"/>
    <lineage>
        <taxon>Archaea</taxon>
        <taxon>Methanobacteriati</taxon>
        <taxon>Methanobacteriota</taxon>
        <taxon>Stenosarchaea group</taxon>
        <taxon>Halobacteria</taxon>
        <taxon>Halobacteriales</taxon>
        <taxon>Haloarculaceae</taxon>
        <taxon>Halococcoides</taxon>
    </lineage>
</organism>
<feature type="transmembrane region" description="Helical" evidence="1">
    <location>
        <begin position="114"/>
        <end position="131"/>
    </location>
</feature>
<dbReference type="KEGG" id="harc:HARCEL1_13185"/>
<dbReference type="RefSeq" id="WP_108384014.1">
    <property type="nucleotide sequence ID" value="NZ_CP028858.1"/>
</dbReference>
<evidence type="ECO:0000313" key="2">
    <source>
        <dbReference type="EMBL" id="AWB28566.1"/>
    </source>
</evidence>
<name>A0A2R4X439_9EURY</name>
<gene>
    <name evidence="2" type="ORF">HARCEL1_13185</name>
</gene>
<reference evidence="2 3" key="1">
    <citation type="submission" date="2018-04" db="EMBL/GenBank/DDBJ databases">
        <title>Halococcoides cellulosivorans gen. nov., sp. nov., an extremely halophilic cellulose-utilizing haloarchaeon from hypersaline lakes.</title>
        <authorList>
            <person name="Sorokin D.Y."/>
            <person name="Toshchakov S.V."/>
            <person name="Samarov N.I."/>
            <person name="Korzhenkov A."/>
            <person name="Kublanov I.V."/>
        </authorList>
    </citation>
    <scope>NUCLEOTIDE SEQUENCE [LARGE SCALE GENOMIC DNA]</scope>
    <source>
        <strain evidence="2 3">HArcel1</strain>
    </source>
</reference>
<sequence>MFEIAIDRSRLRRWALLAVLAQLSVRALAGGIALVVDPTGGIVGRSTAGLAALPIADFRLPGLVLAVGIGGGALLAGVAVWRRHPRGSWAAGAVGVGLLAWIGLELAIGYGGPTIALNLATGLALVALALAESR</sequence>
<keyword evidence="1" id="KW-0812">Transmembrane</keyword>
<keyword evidence="3" id="KW-1185">Reference proteome</keyword>
<feature type="transmembrane region" description="Helical" evidence="1">
    <location>
        <begin position="60"/>
        <end position="81"/>
    </location>
</feature>
<evidence type="ECO:0000256" key="1">
    <source>
        <dbReference type="SAM" id="Phobius"/>
    </source>
</evidence>
<evidence type="ECO:0000313" key="3">
    <source>
        <dbReference type="Proteomes" id="UP000244727"/>
    </source>
</evidence>
<dbReference type="Proteomes" id="UP000244727">
    <property type="component" value="Chromosome"/>
</dbReference>
<dbReference type="AlphaFoldDB" id="A0A2R4X439"/>
<dbReference type="GeneID" id="36513478"/>
<proteinExistence type="predicted"/>
<keyword evidence="1" id="KW-1133">Transmembrane helix</keyword>
<dbReference type="EMBL" id="CP028858">
    <property type="protein sequence ID" value="AWB28566.1"/>
    <property type="molecule type" value="Genomic_DNA"/>
</dbReference>
<keyword evidence="1" id="KW-0472">Membrane</keyword>
<accession>A0A2R4X439</accession>
<feature type="transmembrane region" description="Helical" evidence="1">
    <location>
        <begin position="88"/>
        <end position="108"/>
    </location>
</feature>